<dbReference type="Proteomes" id="UP000792220">
    <property type="component" value="Genome"/>
</dbReference>
<dbReference type="InterPro" id="IPR036155">
    <property type="entry name" value="Crypto/Photolyase_N_sf"/>
</dbReference>
<dbReference type="Gene3D" id="1.25.40.80">
    <property type="match status" value="1"/>
</dbReference>
<keyword evidence="9" id="KW-0234">DNA repair</keyword>
<dbReference type="InterPro" id="IPR014729">
    <property type="entry name" value="Rossmann-like_a/b/a_fold"/>
</dbReference>
<keyword evidence="10" id="KW-0456">Lyase</keyword>
<comment type="catalytic activity">
    <reaction evidence="12">
        <text>cyclobutadipyrimidine (in DNA) = 2 pyrimidine residues (in DNA).</text>
        <dbReference type="EC" id="4.1.99.3"/>
    </reaction>
</comment>
<accession>A0A916P0T7</accession>
<keyword evidence="8" id="KW-0238">DNA-binding</keyword>
<dbReference type="SUPFAM" id="SSF48173">
    <property type="entry name" value="Cryptochrome/photolyase FAD-binding domain"/>
    <property type="match status" value="1"/>
</dbReference>
<dbReference type="EMBL" id="HF679132">
    <property type="protein sequence ID" value="CCU55621.1"/>
    <property type="molecule type" value="Genomic_DNA"/>
</dbReference>
<dbReference type="RefSeq" id="YP_008004123.1">
    <property type="nucleotide sequence ID" value="NC_021248.1"/>
</dbReference>
<keyword evidence="15" id="KW-1185">Reference proteome</keyword>
<dbReference type="InterPro" id="IPR036134">
    <property type="entry name" value="Crypto/Photolyase_FAD-like_sf"/>
</dbReference>
<evidence type="ECO:0000256" key="1">
    <source>
        <dbReference type="ARBA" id="ARBA00001974"/>
    </source>
</evidence>
<evidence type="ECO:0000256" key="3">
    <source>
        <dbReference type="ARBA" id="ARBA00013149"/>
    </source>
</evidence>
<evidence type="ECO:0000256" key="7">
    <source>
        <dbReference type="ARBA" id="ARBA00022827"/>
    </source>
</evidence>
<evidence type="ECO:0000256" key="8">
    <source>
        <dbReference type="ARBA" id="ARBA00023125"/>
    </source>
</evidence>
<evidence type="ECO:0000256" key="6">
    <source>
        <dbReference type="ARBA" id="ARBA00022763"/>
    </source>
</evidence>
<name>A0A916P0T7_CBEPV</name>
<sequence>MYKSEYFKDRVIQYKNIDTNNKNVLYLAYRDLRVYDNWSFLYSQNLSQLNNSAMFMLYIVNKNNCINSRQYKFLYESFPELDSQCKKYNVAFHLLLYNNNILSNFIKKYKIGYVIIEQMPLDFHKKYYKDPLDNLNVNVYIVDSHNIIPVWITSDKQEYSARTIRNKINKIKNNYLIEFPTTKINKITPIFITNNFDIIPHNDNSVTNIYKIIGGYTNGNSRMIDFLHNKINTYKDKKNNSNYNNTSILSPWLHCGIISSQRCVLEALKLKTNESIESFIEEIFIRKELSDNFCYYNNKYKLLESCPNWAITTLDMHKNDKKTNLFSISDLEYGKTDNKLWNYCQYYLLKFGYLNGYMRMFWAKKLLEWTISPQDAIDKAIYLNDKYFFDGCDPMGYVNVLWCIGGLHDRAFKERQIYGKIRYMSQKLMYKKLNLNDFYSKIENIN</sequence>
<dbReference type="PANTHER" id="PTHR10211:SF0">
    <property type="entry name" value="DEOXYRIBODIPYRIMIDINE PHOTO-LYASE"/>
    <property type="match status" value="1"/>
</dbReference>
<dbReference type="PANTHER" id="PTHR10211">
    <property type="entry name" value="DEOXYRIBODIPYRIMIDINE PHOTOLYASE"/>
    <property type="match status" value="1"/>
</dbReference>
<evidence type="ECO:0000256" key="11">
    <source>
        <dbReference type="ARBA" id="ARBA00031671"/>
    </source>
</evidence>
<dbReference type="KEGG" id="vg:15613043"/>
<keyword evidence="5" id="KW-0285">Flavoprotein</keyword>
<evidence type="ECO:0000256" key="4">
    <source>
        <dbReference type="ARBA" id="ARBA00014046"/>
    </source>
</evidence>
<evidence type="ECO:0000259" key="13">
    <source>
        <dbReference type="PROSITE" id="PS51645"/>
    </source>
</evidence>
<evidence type="ECO:0000256" key="9">
    <source>
        <dbReference type="ARBA" id="ARBA00023204"/>
    </source>
</evidence>
<dbReference type="GO" id="GO:0000719">
    <property type="term" value="P:photoreactive repair"/>
    <property type="evidence" value="ECO:0007669"/>
    <property type="project" value="TreeGrafter"/>
</dbReference>
<keyword evidence="6" id="KW-0227">DNA damage</keyword>
<dbReference type="Pfam" id="PF00875">
    <property type="entry name" value="DNA_photolyase"/>
    <property type="match status" value="1"/>
</dbReference>
<evidence type="ECO:0000313" key="14">
    <source>
        <dbReference type="EMBL" id="CCU55621.1"/>
    </source>
</evidence>
<feature type="domain" description="Photolyase/cryptochrome alpha/beta" evidence="13">
    <location>
        <begin position="22"/>
        <end position="150"/>
    </location>
</feature>
<gene>
    <name evidence="14" type="ORF">CHBEV_053</name>
</gene>
<dbReference type="FunFam" id="1.10.579.10:FF:000002">
    <property type="entry name" value="Deoxyribodipyrimidine photolyase"/>
    <property type="match status" value="1"/>
</dbReference>
<reference evidence="14" key="1">
    <citation type="journal article" date="2013" name="J. Virol.">
        <title>New Insights into the Evolution of Entomopoxvirinae from the Complete Genome Sequences of Four Entomopoxviruses Infecting Adoxophyes honmai, Choristoneura biennis, Choristoneura rosaceana, and Mythimna separata.</title>
        <authorList>
            <person name="Theze J."/>
            <person name="Takatsuka J."/>
            <person name="Li Z."/>
            <person name="Gallais J."/>
            <person name="Doucet D."/>
            <person name="Arif B."/>
            <person name="Nakai M."/>
            <person name="Herniou E.A."/>
        </authorList>
    </citation>
    <scope>NUCLEOTIDE SEQUENCE</scope>
</reference>
<dbReference type="InterPro" id="IPR052219">
    <property type="entry name" value="Photolyase_Class-2"/>
</dbReference>
<dbReference type="InterPro" id="IPR006050">
    <property type="entry name" value="DNA_photolyase_N"/>
</dbReference>
<evidence type="ECO:0000313" key="15">
    <source>
        <dbReference type="Proteomes" id="UP000792220"/>
    </source>
</evidence>
<keyword evidence="7" id="KW-0274">FAD</keyword>
<evidence type="ECO:0000256" key="12">
    <source>
        <dbReference type="ARBA" id="ARBA00033999"/>
    </source>
</evidence>
<organism evidence="14 15">
    <name type="scientific">Choristoneura biennis entomopoxvirus</name>
    <name type="common">CbEPV</name>
    <dbReference type="NCBI Taxonomy" id="10288"/>
    <lineage>
        <taxon>Viruses</taxon>
        <taxon>Varidnaviria</taxon>
        <taxon>Bamfordvirae</taxon>
        <taxon>Nucleocytoviricota</taxon>
        <taxon>Pokkesviricetes</taxon>
        <taxon>Chitovirales</taxon>
        <taxon>Poxviridae</taxon>
        <taxon>Entomopoxvirinae</taxon>
        <taxon>Betaentomopoxvirus</taxon>
        <taxon>Betaentomopoxvirus cbiennis</taxon>
    </lineage>
</organism>
<dbReference type="Gene3D" id="3.40.50.620">
    <property type="entry name" value="HUPs"/>
    <property type="match status" value="1"/>
</dbReference>
<dbReference type="GO" id="GO:0003677">
    <property type="term" value="F:DNA binding"/>
    <property type="evidence" value="ECO:0007669"/>
    <property type="project" value="UniProtKB-KW"/>
</dbReference>
<dbReference type="OrthoDB" id="5004at10239"/>
<dbReference type="SUPFAM" id="SSF52425">
    <property type="entry name" value="Cryptochrome/photolyase, N-terminal domain"/>
    <property type="match status" value="1"/>
</dbReference>
<comment type="cofactor">
    <cofactor evidence="1">
        <name>FAD</name>
        <dbReference type="ChEBI" id="CHEBI:57692"/>
    </cofactor>
</comment>
<proteinExistence type="inferred from homology"/>
<evidence type="ECO:0000256" key="5">
    <source>
        <dbReference type="ARBA" id="ARBA00022630"/>
    </source>
</evidence>
<comment type="similarity">
    <text evidence="2">Belongs to the DNA photolyase class-2 family.</text>
</comment>
<dbReference type="GeneID" id="15613043"/>
<evidence type="ECO:0000256" key="10">
    <source>
        <dbReference type="ARBA" id="ARBA00023239"/>
    </source>
</evidence>
<dbReference type="PROSITE" id="PS51645">
    <property type="entry name" value="PHR_CRY_ALPHA_BETA"/>
    <property type="match status" value="1"/>
</dbReference>
<evidence type="ECO:0000256" key="2">
    <source>
        <dbReference type="ARBA" id="ARBA00006409"/>
    </source>
</evidence>
<protein>
    <recommendedName>
        <fullName evidence="4">Deoxyribodipyrimidine photo-lyase</fullName>
        <ecNumber evidence="3">4.1.99.3</ecNumber>
    </recommendedName>
    <alternativeName>
        <fullName evidence="11">DNA photolyase</fullName>
    </alternativeName>
</protein>
<dbReference type="GO" id="GO:0003904">
    <property type="term" value="F:deoxyribodipyrimidine photo-lyase activity"/>
    <property type="evidence" value="ECO:0007669"/>
    <property type="project" value="UniProtKB-EC"/>
</dbReference>
<dbReference type="EC" id="4.1.99.3" evidence="3"/>
<dbReference type="Gene3D" id="1.10.579.10">
    <property type="entry name" value="DNA Cyclobutane Dipyrimidine Photolyase, subunit A, domain 3"/>
    <property type="match status" value="1"/>
</dbReference>
<organismHost>
    <name type="scientific">Choristoneura fumiferana</name>
    <name type="common">Spruce budworm moth</name>
    <name type="synonym">Archips fumiferana</name>
    <dbReference type="NCBI Taxonomy" id="7141"/>
</organismHost>